<keyword evidence="3" id="KW-1185">Reference proteome</keyword>
<evidence type="ECO:0000256" key="1">
    <source>
        <dbReference type="SAM" id="MobiDB-lite"/>
    </source>
</evidence>
<gene>
    <name evidence="2" type="ORF">PCON_06525</name>
</gene>
<name>U4L3Q2_PYROM</name>
<dbReference type="AlphaFoldDB" id="U4L3Q2"/>
<sequence length="81" mass="8934">MFQNALLTSRLSSGGKFRTVTELTKDTGFKRPTLSLRLNRFRGGEGFVSTPILTTAPRHGSIRKRPTNQSSVPEKLGNKMG</sequence>
<feature type="region of interest" description="Disordered" evidence="1">
    <location>
        <begin position="47"/>
        <end position="81"/>
    </location>
</feature>
<reference evidence="2 3" key="1">
    <citation type="journal article" date="2013" name="PLoS Genet.">
        <title>The genome and development-dependent transcriptomes of Pyronema confluens: a window into fungal evolution.</title>
        <authorList>
            <person name="Traeger S."/>
            <person name="Altegoer F."/>
            <person name="Freitag M."/>
            <person name="Gabaldon T."/>
            <person name="Kempken F."/>
            <person name="Kumar A."/>
            <person name="Marcet-Houben M."/>
            <person name="Poggeler S."/>
            <person name="Stajich J.E."/>
            <person name="Nowrousian M."/>
        </authorList>
    </citation>
    <scope>NUCLEOTIDE SEQUENCE [LARGE SCALE GENOMIC DNA]</scope>
    <source>
        <strain evidence="3">CBS 100304</strain>
        <tissue evidence="2">Vegetative mycelium</tissue>
    </source>
</reference>
<proteinExistence type="predicted"/>
<dbReference type="Proteomes" id="UP000018144">
    <property type="component" value="Unassembled WGS sequence"/>
</dbReference>
<evidence type="ECO:0000313" key="2">
    <source>
        <dbReference type="EMBL" id="CCX06938.1"/>
    </source>
</evidence>
<dbReference type="EMBL" id="HF935323">
    <property type="protein sequence ID" value="CCX06938.1"/>
    <property type="molecule type" value="Genomic_DNA"/>
</dbReference>
<protein>
    <submittedName>
        <fullName evidence="2">Uncharacterized protein</fullName>
    </submittedName>
</protein>
<accession>U4L3Q2</accession>
<organism evidence="2 3">
    <name type="scientific">Pyronema omphalodes (strain CBS 100304)</name>
    <name type="common">Pyronema confluens</name>
    <dbReference type="NCBI Taxonomy" id="1076935"/>
    <lineage>
        <taxon>Eukaryota</taxon>
        <taxon>Fungi</taxon>
        <taxon>Dikarya</taxon>
        <taxon>Ascomycota</taxon>
        <taxon>Pezizomycotina</taxon>
        <taxon>Pezizomycetes</taxon>
        <taxon>Pezizales</taxon>
        <taxon>Pyronemataceae</taxon>
        <taxon>Pyronema</taxon>
    </lineage>
</organism>
<evidence type="ECO:0000313" key="3">
    <source>
        <dbReference type="Proteomes" id="UP000018144"/>
    </source>
</evidence>